<feature type="chain" id="PRO_5033010083" evidence="2">
    <location>
        <begin position="25"/>
        <end position="191"/>
    </location>
</feature>
<dbReference type="SUPFAM" id="SSF56925">
    <property type="entry name" value="OMPA-like"/>
    <property type="match status" value="1"/>
</dbReference>
<accession>A0A840L0R1</accession>
<dbReference type="GO" id="GO:0009279">
    <property type="term" value="C:cell outer membrane"/>
    <property type="evidence" value="ECO:0007669"/>
    <property type="project" value="UniProtKB-SubCell"/>
</dbReference>
<dbReference type="Gene3D" id="2.40.160.20">
    <property type="match status" value="1"/>
</dbReference>
<comment type="subcellular location">
    <subcellularLocation>
        <location evidence="1">Cell outer membrane</location>
    </subcellularLocation>
</comment>
<feature type="signal peptide" evidence="2">
    <location>
        <begin position="1"/>
        <end position="24"/>
    </location>
</feature>
<dbReference type="AlphaFoldDB" id="A0A840L0R1"/>
<dbReference type="Pfam" id="PF01389">
    <property type="entry name" value="OmpA_membrane"/>
    <property type="match status" value="1"/>
</dbReference>
<dbReference type="EMBL" id="JACHLP010000001">
    <property type="protein sequence ID" value="MBB4841830.1"/>
    <property type="molecule type" value="Genomic_DNA"/>
</dbReference>
<proteinExistence type="predicted"/>
<sequence>MNKNIITPIAAIALALGSAGAAFAAGGTGADNKGFYVGVDLGQSRNDLSSPTSPALRLDKTDTAYGIFGGYQFNKYFATELSVHKLGQQRIGDSDAKTSAYSLDAIGRLPVNDKFSVYGRLGGAHYERDFSGLDGAGNKISTGFKVGLGVDYAINKDWALRTELTRYNNLPDLGTYGRTMDSWNVGVSYRF</sequence>
<evidence type="ECO:0000256" key="1">
    <source>
        <dbReference type="ARBA" id="ARBA00004442"/>
    </source>
</evidence>
<reference evidence="4 5" key="1">
    <citation type="submission" date="2020-08" db="EMBL/GenBank/DDBJ databases">
        <title>Functional genomics of gut bacteria from endangered species of beetles.</title>
        <authorList>
            <person name="Carlos-Shanley C."/>
        </authorList>
    </citation>
    <scope>NUCLEOTIDE SEQUENCE [LARGE SCALE GENOMIC DNA]</scope>
    <source>
        <strain evidence="4 5">S00239</strain>
    </source>
</reference>
<dbReference type="InterPro" id="IPR000498">
    <property type="entry name" value="OmpA-like_TM_dom"/>
</dbReference>
<name>A0A840L0R1_9BURK</name>
<evidence type="ECO:0000259" key="3">
    <source>
        <dbReference type="Pfam" id="PF01389"/>
    </source>
</evidence>
<dbReference type="RefSeq" id="WP_184295520.1">
    <property type="nucleotide sequence ID" value="NZ_JACHLP010000001.1"/>
</dbReference>
<keyword evidence="2" id="KW-0732">Signal</keyword>
<feature type="domain" description="Outer membrane protein OmpA-like transmembrane" evidence="3">
    <location>
        <begin position="32"/>
        <end position="191"/>
    </location>
</feature>
<evidence type="ECO:0000256" key="2">
    <source>
        <dbReference type="SAM" id="SignalP"/>
    </source>
</evidence>
<protein>
    <submittedName>
        <fullName evidence="4">OOP family OmpA-OmpF porin</fullName>
    </submittedName>
</protein>
<evidence type="ECO:0000313" key="5">
    <source>
        <dbReference type="Proteomes" id="UP000562027"/>
    </source>
</evidence>
<keyword evidence="5" id="KW-1185">Reference proteome</keyword>
<dbReference type="InterPro" id="IPR011250">
    <property type="entry name" value="OMP/PagP_B-barrel"/>
</dbReference>
<comment type="caution">
    <text evidence="4">The sequence shown here is derived from an EMBL/GenBank/DDBJ whole genome shotgun (WGS) entry which is preliminary data.</text>
</comment>
<gene>
    <name evidence="4" type="ORF">HNP55_000325</name>
</gene>
<evidence type="ECO:0000313" key="4">
    <source>
        <dbReference type="EMBL" id="MBB4841830.1"/>
    </source>
</evidence>
<organism evidence="4 5">
    <name type="scientific">Roseateles oligotrophus</name>
    <dbReference type="NCBI Taxonomy" id="1769250"/>
    <lineage>
        <taxon>Bacteria</taxon>
        <taxon>Pseudomonadati</taxon>
        <taxon>Pseudomonadota</taxon>
        <taxon>Betaproteobacteria</taxon>
        <taxon>Burkholderiales</taxon>
        <taxon>Sphaerotilaceae</taxon>
        <taxon>Roseateles</taxon>
    </lineage>
</organism>
<dbReference type="Proteomes" id="UP000562027">
    <property type="component" value="Unassembled WGS sequence"/>
</dbReference>